<protein>
    <submittedName>
        <fullName evidence="12">SusC/RagA family TonB-linked outer membrane protein</fullName>
    </submittedName>
</protein>
<proteinExistence type="inferred from homology"/>
<keyword evidence="5 9" id="KW-0798">TonB box</keyword>
<keyword evidence="3 8" id="KW-1134">Transmembrane beta strand</keyword>
<evidence type="ECO:0000313" key="12">
    <source>
        <dbReference type="EMBL" id="PSR55377.1"/>
    </source>
</evidence>
<evidence type="ECO:0000313" key="13">
    <source>
        <dbReference type="Proteomes" id="UP000240357"/>
    </source>
</evidence>
<feature type="domain" description="TonB-dependent receptor-like beta-barrel" evidence="10">
    <location>
        <begin position="470"/>
        <end position="873"/>
    </location>
</feature>
<dbReference type="Gene3D" id="2.40.170.20">
    <property type="entry name" value="TonB-dependent receptor, beta-barrel domain"/>
    <property type="match status" value="1"/>
</dbReference>
<dbReference type="GO" id="GO:0009279">
    <property type="term" value="C:cell outer membrane"/>
    <property type="evidence" value="ECO:0007669"/>
    <property type="project" value="UniProtKB-SubCell"/>
</dbReference>
<dbReference type="RefSeq" id="WP_106931556.1">
    <property type="nucleotide sequence ID" value="NZ_PYFT01000001.1"/>
</dbReference>
<dbReference type="Pfam" id="PF07715">
    <property type="entry name" value="Plug"/>
    <property type="match status" value="1"/>
</dbReference>
<dbReference type="InterPro" id="IPR036942">
    <property type="entry name" value="Beta-barrel_TonB_sf"/>
</dbReference>
<gene>
    <name evidence="12" type="ORF">AHMF7605_18640</name>
</gene>
<evidence type="ECO:0000259" key="10">
    <source>
        <dbReference type="Pfam" id="PF00593"/>
    </source>
</evidence>
<dbReference type="EMBL" id="PYFT01000001">
    <property type="protein sequence ID" value="PSR55377.1"/>
    <property type="molecule type" value="Genomic_DNA"/>
</dbReference>
<dbReference type="Pfam" id="PF13715">
    <property type="entry name" value="CarbopepD_reg_2"/>
    <property type="match status" value="1"/>
</dbReference>
<dbReference type="PROSITE" id="PS52016">
    <property type="entry name" value="TONB_DEPENDENT_REC_3"/>
    <property type="match status" value="1"/>
</dbReference>
<evidence type="ECO:0000256" key="2">
    <source>
        <dbReference type="ARBA" id="ARBA00022448"/>
    </source>
</evidence>
<organism evidence="12 13">
    <name type="scientific">Adhaeribacter arboris</name>
    <dbReference type="NCBI Taxonomy" id="2072846"/>
    <lineage>
        <taxon>Bacteria</taxon>
        <taxon>Pseudomonadati</taxon>
        <taxon>Bacteroidota</taxon>
        <taxon>Cytophagia</taxon>
        <taxon>Cytophagales</taxon>
        <taxon>Hymenobacteraceae</taxon>
        <taxon>Adhaeribacter</taxon>
    </lineage>
</organism>
<accession>A0A2T2YIP7</accession>
<dbReference type="SUPFAM" id="SSF56935">
    <property type="entry name" value="Porins"/>
    <property type="match status" value="1"/>
</dbReference>
<dbReference type="Proteomes" id="UP000240357">
    <property type="component" value="Unassembled WGS sequence"/>
</dbReference>
<comment type="caution">
    <text evidence="12">The sequence shown here is derived from an EMBL/GenBank/DDBJ whole genome shotgun (WGS) entry which is preliminary data.</text>
</comment>
<comment type="similarity">
    <text evidence="8 9">Belongs to the TonB-dependent receptor family.</text>
</comment>
<evidence type="ECO:0000256" key="3">
    <source>
        <dbReference type="ARBA" id="ARBA00022452"/>
    </source>
</evidence>
<dbReference type="OrthoDB" id="9768177at2"/>
<dbReference type="InterPro" id="IPR023996">
    <property type="entry name" value="TonB-dep_OMP_SusC/RagA"/>
</dbReference>
<dbReference type="InterPro" id="IPR000531">
    <property type="entry name" value="Beta-barrel_TonB"/>
</dbReference>
<feature type="domain" description="TonB-dependent receptor plug" evidence="11">
    <location>
        <begin position="139"/>
        <end position="243"/>
    </location>
</feature>
<dbReference type="InterPro" id="IPR008969">
    <property type="entry name" value="CarboxyPept-like_regulatory"/>
</dbReference>
<evidence type="ECO:0000256" key="6">
    <source>
        <dbReference type="ARBA" id="ARBA00023136"/>
    </source>
</evidence>
<dbReference type="InterPro" id="IPR037066">
    <property type="entry name" value="Plug_dom_sf"/>
</dbReference>
<dbReference type="SUPFAM" id="SSF49464">
    <property type="entry name" value="Carboxypeptidase regulatory domain-like"/>
    <property type="match status" value="1"/>
</dbReference>
<dbReference type="InterPro" id="IPR039426">
    <property type="entry name" value="TonB-dep_rcpt-like"/>
</dbReference>
<keyword evidence="13" id="KW-1185">Reference proteome</keyword>
<keyword evidence="7 8" id="KW-0998">Cell outer membrane</keyword>
<evidence type="ECO:0000256" key="1">
    <source>
        <dbReference type="ARBA" id="ARBA00004571"/>
    </source>
</evidence>
<keyword evidence="6 8" id="KW-0472">Membrane</keyword>
<dbReference type="InterPro" id="IPR012910">
    <property type="entry name" value="Plug_dom"/>
</dbReference>
<dbReference type="Gene3D" id="2.60.40.1120">
    <property type="entry name" value="Carboxypeptidase-like, regulatory domain"/>
    <property type="match status" value="1"/>
</dbReference>
<comment type="subcellular location">
    <subcellularLocation>
        <location evidence="1 8">Cell outer membrane</location>
        <topology evidence="1 8">Multi-pass membrane protein</topology>
    </subcellularLocation>
</comment>
<keyword evidence="2 8" id="KW-0813">Transport</keyword>
<evidence type="ECO:0000259" key="11">
    <source>
        <dbReference type="Pfam" id="PF07715"/>
    </source>
</evidence>
<dbReference type="NCBIfam" id="TIGR04057">
    <property type="entry name" value="SusC_RagA_signa"/>
    <property type="match status" value="1"/>
</dbReference>
<dbReference type="Gene3D" id="2.170.130.10">
    <property type="entry name" value="TonB-dependent receptor, plug domain"/>
    <property type="match status" value="1"/>
</dbReference>
<evidence type="ECO:0000256" key="5">
    <source>
        <dbReference type="ARBA" id="ARBA00023077"/>
    </source>
</evidence>
<evidence type="ECO:0000256" key="9">
    <source>
        <dbReference type="RuleBase" id="RU003357"/>
    </source>
</evidence>
<dbReference type="Pfam" id="PF00593">
    <property type="entry name" value="TonB_dep_Rec_b-barrel"/>
    <property type="match status" value="1"/>
</dbReference>
<dbReference type="InterPro" id="IPR023997">
    <property type="entry name" value="TonB-dep_OMP_SusC/RagA_CS"/>
</dbReference>
<evidence type="ECO:0000256" key="7">
    <source>
        <dbReference type="ARBA" id="ARBA00023237"/>
    </source>
</evidence>
<dbReference type="AlphaFoldDB" id="A0A2T2YIP7"/>
<reference evidence="12 13" key="1">
    <citation type="submission" date="2018-03" db="EMBL/GenBank/DDBJ databases">
        <title>Adhaeribacter sp. HMF7605 Genome sequencing and assembly.</title>
        <authorList>
            <person name="Kang H."/>
            <person name="Kang J."/>
            <person name="Cha I."/>
            <person name="Kim H."/>
            <person name="Joh K."/>
        </authorList>
    </citation>
    <scope>NUCLEOTIDE SEQUENCE [LARGE SCALE GENOMIC DNA]</scope>
    <source>
        <strain evidence="12 13">HMF7605</strain>
    </source>
</reference>
<name>A0A2T2YIP7_9BACT</name>
<sequence length="1049" mass="114566">MRNPIPPLFFTLVAPRLNLYRQKLTAFLLVLILGLSLCSGNLYAQTAVTGTVSGTGGEALPGVTVLLKGTTNGTTTDASGSYSISIPTGQENGTLTFSFIGYVSQDVAINNRTTVNITLAEDTKALQEVVVIGYQTVRKQDLTGAVSVINPAAANRVATNSVAESLQGLAPGITVRNSGAPGQMARIEVRGAASFANTDPLYVIDGMIADANTTINNNDIESIQVLKDASAAAIYGARAANGVVIITTKQGKEGPAKVSLSARYGIQRIPKRYDIMNSTEFAAMQRTQYENSGQTPPASVGSAFNPNIDTDWQDEVMRTGNVQDYNLSLSGGSKTGTYLISGSYFTNKGVLIGNSFERATLRVNTRSTKGRITFGENMVLSNSNTKDIPGTNTTEINPFYNAPQMLPIIPVRDPSYINSTNPAGWGFGRVDAVTYVSNPVAIADLNPRKFNYAKLVGNAFVDVKIADWLTYRFNTGAEVSFDYYNEIRKVGVWEFNAAPRNSSVDEDRSRYLNLLFENTLNFNKAFGVHNISGVVGITQQHVTRENTSGGRSDLQIYNNEYFTTIGSASGTSVAGGGRPIDYRLYGYLGRIIYSYNDKYLLTLTGRIDQDSRFGANYRTGYFPSVAAGWRISKESFFNVDWVTDLKINASYGELGIVTQGSYDYTAFINNSPRAIFGPNQTPFVGSTQAQVVNENLKWEERVVRNIGIDAGFLNNSLIVSLEGYNSLSNDNLLQLPVAGYLGNLRGDPFINAGSIRNKGIEFSATYRNSNQALKWDVSGNFTTIKNVVEDVGNQGEGINYIQSGNTRTQVGRSLGEWYVVQTDGLFQTQEEVNNYVTATGVKIQPNAKPGDIKFIDQNGDGAINASDRTFRGSPWPKLQTGAQFNASYNQFSLNLQLVGVFGNKLYNDVRRALDSYQQTNFRSDISPWSPTNTDTEDPRIALNTEQSIIDNNRGDSDRWLENGSYVRLRNVELGYNVPTALLGRAGLQNARFFISGQNLFTITKYSGLDPDVVGNPDPNSARTRILERGVDLGNWPASRVFSFGVQCDF</sequence>
<evidence type="ECO:0000256" key="8">
    <source>
        <dbReference type="PROSITE-ProRule" id="PRU01360"/>
    </source>
</evidence>
<dbReference type="NCBIfam" id="TIGR04056">
    <property type="entry name" value="OMP_RagA_SusC"/>
    <property type="match status" value="1"/>
</dbReference>
<keyword evidence="4 8" id="KW-0812">Transmembrane</keyword>
<evidence type="ECO:0000256" key="4">
    <source>
        <dbReference type="ARBA" id="ARBA00022692"/>
    </source>
</evidence>